<dbReference type="InterPro" id="IPR020539">
    <property type="entry name" value="RNase_P_CS"/>
</dbReference>
<keyword evidence="2 7" id="KW-0819">tRNA processing</keyword>
<dbReference type="InterPro" id="IPR014721">
    <property type="entry name" value="Ribsml_uS5_D2-typ_fold_subgr"/>
</dbReference>
<evidence type="ECO:0000256" key="6">
    <source>
        <dbReference type="ARBA" id="ARBA00022884"/>
    </source>
</evidence>
<evidence type="ECO:0000256" key="3">
    <source>
        <dbReference type="ARBA" id="ARBA00022722"/>
    </source>
</evidence>
<accession>A0ABS3FZE0</accession>
<dbReference type="PROSITE" id="PS00648">
    <property type="entry name" value="RIBONUCLEASE_P"/>
    <property type="match status" value="1"/>
</dbReference>
<evidence type="ECO:0000256" key="7">
    <source>
        <dbReference type="HAMAP-Rule" id="MF_00227"/>
    </source>
</evidence>
<comment type="subunit">
    <text evidence="7">Consists of a catalytic RNA component (M1 or rnpB) and a protein subunit.</text>
</comment>
<keyword evidence="6 7" id="KW-0694">RNA-binding</keyword>
<dbReference type="RefSeq" id="WP_207090596.1">
    <property type="nucleotide sequence ID" value="NZ_JAFLQW010000652.1"/>
</dbReference>
<evidence type="ECO:0000256" key="8">
    <source>
        <dbReference type="NCBIfam" id="TIGR00188"/>
    </source>
</evidence>
<comment type="caution">
    <text evidence="10">The sequence shown here is derived from an EMBL/GenBank/DDBJ whole genome shotgun (WGS) entry which is preliminary data.</text>
</comment>
<dbReference type="HAMAP" id="MF_00227">
    <property type="entry name" value="RNase_P"/>
    <property type="match status" value="1"/>
</dbReference>
<comment type="function">
    <text evidence="1 7">RNaseP catalyzes the removal of the 5'-leader sequence from pre-tRNA to produce the mature 5'-terminus. It can also cleave other RNA substrates such as 4.5S RNA. The protein component plays an auxiliary but essential role in vivo by binding to the 5'-leader sequence and broadening the substrate specificity of the ribozyme.</text>
</comment>
<dbReference type="Gene3D" id="3.30.230.10">
    <property type="match status" value="1"/>
</dbReference>
<keyword evidence="11" id="KW-1185">Reference proteome</keyword>
<name>A0ABS3FZE0_9CYAN</name>
<dbReference type="EC" id="3.1.26.5" evidence="7 8"/>
<dbReference type="InterPro" id="IPR020568">
    <property type="entry name" value="Ribosomal_Su5_D2-typ_SF"/>
</dbReference>
<reference evidence="10 11" key="1">
    <citation type="submission" date="2021-03" db="EMBL/GenBank/DDBJ databases">
        <title>Metabolic Capacity of the Antarctic Cyanobacterium Phormidium pseudopriestleyi that Sustains Oxygenic Photosynthesis in the Presence of Hydrogen Sulfide.</title>
        <authorList>
            <person name="Lumian J.E."/>
            <person name="Jungblut A.D."/>
            <person name="Dillon M.L."/>
            <person name="Hawes I."/>
            <person name="Doran P.T."/>
            <person name="Mackey T.J."/>
            <person name="Dick G.J."/>
            <person name="Grettenberger C.L."/>
            <person name="Sumner D.Y."/>
        </authorList>
    </citation>
    <scope>NUCLEOTIDE SEQUENCE [LARGE SCALE GENOMIC DNA]</scope>
    <source>
        <strain evidence="10 11">FRX01</strain>
    </source>
</reference>
<gene>
    <name evidence="7" type="primary">rnpA</name>
    <name evidence="10" type="ORF">J0895_24475</name>
</gene>
<dbReference type="NCBIfam" id="TIGR00188">
    <property type="entry name" value="rnpA"/>
    <property type="match status" value="1"/>
</dbReference>
<sequence>MLPASNRLKRPKEFSAVYRTGISRKTTHLTLRAKRRKGFLPVTKQPELKSQNPPETLTANQPTRVGISISLKVSKKAVIRNRIKRQIRAGLREFLPRISLGWDLVLIVRPSAVECNYRQLLQELEQLLAQAEVLNGDSRGSLL</sequence>
<protein>
    <recommendedName>
        <fullName evidence="7 8">Ribonuclease P protein component</fullName>
        <shortName evidence="7">RNase P protein</shortName>
        <shortName evidence="7">RNaseP protein</shortName>
        <ecNumber evidence="7 8">3.1.26.5</ecNumber>
    </recommendedName>
    <alternativeName>
        <fullName evidence="7">Protein C5</fullName>
    </alternativeName>
</protein>
<dbReference type="EMBL" id="JAFLQW010000652">
    <property type="protein sequence ID" value="MBO0352179.1"/>
    <property type="molecule type" value="Genomic_DNA"/>
</dbReference>
<evidence type="ECO:0000256" key="4">
    <source>
        <dbReference type="ARBA" id="ARBA00022759"/>
    </source>
</evidence>
<evidence type="ECO:0000256" key="2">
    <source>
        <dbReference type="ARBA" id="ARBA00022694"/>
    </source>
</evidence>
<dbReference type="Pfam" id="PF00825">
    <property type="entry name" value="Ribonuclease_P"/>
    <property type="match status" value="1"/>
</dbReference>
<comment type="catalytic activity">
    <reaction evidence="7">
        <text>Endonucleolytic cleavage of RNA, removing 5'-extranucleotides from tRNA precursor.</text>
        <dbReference type="EC" id="3.1.26.5"/>
    </reaction>
</comment>
<keyword evidence="3 7" id="KW-0540">Nuclease</keyword>
<evidence type="ECO:0000313" key="10">
    <source>
        <dbReference type="EMBL" id="MBO0352179.1"/>
    </source>
</evidence>
<dbReference type="GO" id="GO:0004526">
    <property type="term" value="F:ribonuclease P activity"/>
    <property type="evidence" value="ECO:0007669"/>
    <property type="project" value="UniProtKB-EC"/>
</dbReference>
<evidence type="ECO:0000313" key="11">
    <source>
        <dbReference type="Proteomes" id="UP000664844"/>
    </source>
</evidence>
<dbReference type="PANTHER" id="PTHR33992:SF1">
    <property type="entry name" value="RIBONUCLEASE P PROTEIN COMPONENT"/>
    <property type="match status" value="1"/>
</dbReference>
<dbReference type="SUPFAM" id="SSF54211">
    <property type="entry name" value="Ribosomal protein S5 domain 2-like"/>
    <property type="match status" value="1"/>
</dbReference>
<evidence type="ECO:0000256" key="5">
    <source>
        <dbReference type="ARBA" id="ARBA00022801"/>
    </source>
</evidence>
<dbReference type="Proteomes" id="UP000664844">
    <property type="component" value="Unassembled WGS sequence"/>
</dbReference>
<dbReference type="PANTHER" id="PTHR33992">
    <property type="entry name" value="RIBONUCLEASE P PROTEIN COMPONENT"/>
    <property type="match status" value="1"/>
</dbReference>
<feature type="compositionally biased region" description="Polar residues" evidence="9">
    <location>
        <begin position="48"/>
        <end position="61"/>
    </location>
</feature>
<evidence type="ECO:0000256" key="9">
    <source>
        <dbReference type="SAM" id="MobiDB-lite"/>
    </source>
</evidence>
<keyword evidence="4 7" id="KW-0255">Endonuclease</keyword>
<feature type="region of interest" description="Disordered" evidence="9">
    <location>
        <begin position="42"/>
        <end position="61"/>
    </location>
</feature>
<dbReference type="InterPro" id="IPR000100">
    <property type="entry name" value="RNase_P"/>
</dbReference>
<evidence type="ECO:0000256" key="1">
    <source>
        <dbReference type="ARBA" id="ARBA00002663"/>
    </source>
</evidence>
<comment type="similarity">
    <text evidence="7">Belongs to the RnpA family.</text>
</comment>
<keyword evidence="5 7" id="KW-0378">Hydrolase</keyword>
<proteinExistence type="inferred from homology"/>
<organism evidence="10 11">
    <name type="scientific">Phormidium pseudopriestleyi FRX01</name>
    <dbReference type="NCBI Taxonomy" id="1759528"/>
    <lineage>
        <taxon>Bacteria</taxon>
        <taxon>Bacillati</taxon>
        <taxon>Cyanobacteriota</taxon>
        <taxon>Cyanophyceae</taxon>
        <taxon>Oscillatoriophycideae</taxon>
        <taxon>Oscillatoriales</taxon>
        <taxon>Oscillatoriaceae</taxon>
        <taxon>Phormidium</taxon>
    </lineage>
</organism>